<name>A0A7I9VU05_MYCAG</name>
<evidence type="ECO:0000313" key="1">
    <source>
        <dbReference type="EMBL" id="GFG48902.1"/>
    </source>
</evidence>
<dbReference type="AlphaFoldDB" id="A0A7I9VU05"/>
<comment type="caution">
    <text evidence="1">The sequence shown here is derived from an EMBL/GenBank/DDBJ whole genome shotgun (WGS) entry which is preliminary data.</text>
</comment>
<organism evidence="1 2">
    <name type="scientific">Mycolicibacterium agri</name>
    <name type="common">Mycobacterium agri</name>
    <dbReference type="NCBI Taxonomy" id="36811"/>
    <lineage>
        <taxon>Bacteria</taxon>
        <taxon>Bacillati</taxon>
        <taxon>Actinomycetota</taxon>
        <taxon>Actinomycetes</taxon>
        <taxon>Mycobacteriales</taxon>
        <taxon>Mycobacteriaceae</taxon>
        <taxon>Mycolicibacterium</taxon>
    </lineage>
</organism>
<accession>A0A7I9VU05</accession>
<reference evidence="1 2" key="1">
    <citation type="journal article" date="2019" name="Emerg. Microbes Infect.">
        <title>Comprehensive subspecies identification of 175 nontuberculous mycobacteria species based on 7547 genomic profiles.</title>
        <authorList>
            <person name="Matsumoto Y."/>
            <person name="Kinjo T."/>
            <person name="Motooka D."/>
            <person name="Nabeya D."/>
            <person name="Jung N."/>
            <person name="Uechi K."/>
            <person name="Horii T."/>
            <person name="Iida T."/>
            <person name="Fujita J."/>
            <person name="Nakamura S."/>
        </authorList>
    </citation>
    <scope>NUCLEOTIDE SEQUENCE [LARGE SCALE GENOMIC DNA]</scope>
    <source>
        <strain evidence="1 2">JCM 6377</strain>
    </source>
</reference>
<evidence type="ECO:0000313" key="2">
    <source>
        <dbReference type="Proteomes" id="UP000465302"/>
    </source>
</evidence>
<gene>
    <name evidence="1" type="ORF">MAGR_03430</name>
</gene>
<proteinExistence type="predicted"/>
<dbReference type="EMBL" id="BLKS01000001">
    <property type="protein sequence ID" value="GFG48902.1"/>
    <property type="molecule type" value="Genomic_DNA"/>
</dbReference>
<sequence>MLGHLVAGQPLSSRLSYRVGSLRREHDLLPRVRGLMARRGKPVRVWAFGPALDELADDDRVVVSGDRAVPDLESAGPLRMYADDDDVEDLLADYGLREVQGDRLPNAVIWAVPDLNAVPRDAMDPHRAAPVVAALDLLEEGDPRAESAALGILRDALEMH</sequence>
<dbReference type="Proteomes" id="UP000465302">
    <property type="component" value="Unassembled WGS sequence"/>
</dbReference>
<protein>
    <submittedName>
        <fullName evidence="1">Uncharacterized protein</fullName>
    </submittedName>
</protein>